<reference evidence="1 2" key="1">
    <citation type="submission" date="2018-02" db="EMBL/GenBank/DDBJ databases">
        <title>Draft genome sequences of Elsinoe sp., causing black scab on jojoba.</title>
        <authorList>
            <person name="Stodart B."/>
            <person name="Jeffress S."/>
            <person name="Ash G."/>
            <person name="Arun Chinnappa K."/>
        </authorList>
    </citation>
    <scope>NUCLEOTIDE SEQUENCE [LARGE SCALE GENOMIC DNA]</scope>
    <source>
        <strain evidence="1 2">Hillstone_2</strain>
    </source>
</reference>
<evidence type="ECO:0000313" key="2">
    <source>
        <dbReference type="Proteomes" id="UP000308133"/>
    </source>
</evidence>
<evidence type="ECO:0000313" key="1">
    <source>
        <dbReference type="EMBL" id="TKX23656.1"/>
    </source>
</evidence>
<dbReference type="Proteomes" id="UP000308133">
    <property type="component" value="Unassembled WGS sequence"/>
</dbReference>
<accession>A0A4U7B4G4</accession>
<gene>
    <name evidence="1" type="ORF">C1H76_4170</name>
</gene>
<comment type="caution">
    <text evidence="1">The sequence shown here is derived from an EMBL/GenBank/DDBJ whole genome shotgun (WGS) entry which is preliminary data.</text>
</comment>
<name>A0A4U7B4G4_9PEZI</name>
<protein>
    <submittedName>
        <fullName evidence="1">Uncharacterized protein</fullName>
    </submittedName>
</protein>
<dbReference type="EMBL" id="PTQR01000053">
    <property type="protein sequence ID" value="TKX23656.1"/>
    <property type="molecule type" value="Genomic_DNA"/>
</dbReference>
<dbReference type="AlphaFoldDB" id="A0A4U7B4G4"/>
<proteinExistence type="predicted"/>
<organism evidence="1 2">
    <name type="scientific">Elsinoe australis</name>
    <dbReference type="NCBI Taxonomy" id="40998"/>
    <lineage>
        <taxon>Eukaryota</taxon>
        <taxon>Fungi</taxon>
        <taxon>Dikarya</taxon>
        <taxon>Ascomycota</taxon>
        <taxon>Pezizomycotina</taxon>
        <taxon>Dothideomycetes</taxon>
        <taxon>Dothideomycetidae</taxon>
        <taxon>Myriangiales</taxon>
        <taxon>Elsinoaceae</taxon>
        <taxon>Elsinoe</taxon>
    </lineage>
</organism>
<sequence>MFCTSLRQRRPMLSLVPHLQEFVLKESRLTTHDAIIPINSSPSIAGRKGARSLQCLFLSPEDLDTAVVDASISRFRHFASLTGGKDVVVCFVLAIDAPDKQKNRSRQSDPPGPHGIHAYNELQCKIAEETDVHNVPILLCTTTSEVVSTIKTYIDSISFKRPAPAVQRHHDLLSECTTVPPLDSYHANLVSDYFGSMHDLVKACVLIDRSEHGDPLVALTLENSDLLSSMSALRDQIGGEASRNIFLFWTGRRR</sequence>